<keyword evidence="2" id="KW-0472">Membrane</keyword>
<accession>A0ABP1QKJ8</accession>
<dbReference type="EMBL" id="CAXLJM020000034">
    <property type="protein sequence ID" value="CAL8102756.1"/>
    <property type="molecule type" value="Genomic_DNA"/>
</dbReference>
<organism evidence="3 4">
    <name type="scientific">Orchesella dallaii</name>
    <dbReference type="NCBI Taxonomy" id="48710"/>
    <lineage>
        <taxon>Eukaryota</taxon>
        <taxon>Metazoa</taxon>
        <taxon>Ecdysozoa</taxon>
        <taxon>Arthropoda</taxon>
        <taxon>Hexapoda</taxon>
        <taxon>Collembola</taxon>
        <taxon>Entomobryomorpha</taxon>
        <taxon>Entomobryoidea</taxon>
        <taxon>Orchesellidae</taxon>
        <taxon>Orchesellinae</taxon>
        <taxon>Orchesella</taxon>
    </lineage>
</organism>
<keyword evidence="2" id="KW-0812">Transmembrane</keyword>
<feature type="compositionally biased region" description="Polar residues" evidence="1">
    <location>
        <begin position="212"/>
        <end position="225"/>
    </location>
</feature>
<protein>
    <recommendedName>
        <fullName evidence="5">Protein grindelwald</fullName>
    </recommendedName>
</protein>
<name>A0ABP1QKJ8_9HEXA</name>
<evidence type="ECO:0000256" key="1">
    <source>
        <dbReference type="SAM" id="MobiDB-lite"/>
    </source>
</evidence>
<gene>
    <name evidence="3" type="ORF">ODALV1_LOCUS11240</name>
</gene>
<keyword evidence="4" id="KW-1185">Reference proteome</keyword>
<evidence type="ECO:0000313" key="3">
    <source>
        <dbReference type="EMBL" id="CAL8102756.1"/>
    </source>
</evidence>
<evidence type="ECO:0000256" key="2">
    <source>
        <dbReference type="SAM" id="Phobius"/>
    </source>
</evidence>
<feature type="region of interest" description="Disordered" evidence="1">
    <location>
        <begin position="264"/>
        <end position="309"/>
    </location>
</feature>
<keyword evidence="2" id="KW-1133">Transmembrane helix</keyword>
<evidence type="ECO:0008006" key="5">
    <source>
        <dbReference type="Google" id="ProtNLM"/>
    </source>
</evidence>
<feature type="transmembrane region" description="Helical" evidence="2">
    <location>
        <begin position="122"/>
        <end position="150"/>
    </location>
</feature>
<feature type="transmembrane region" description="Helical" evidence="2">
    <location>
        <begin position="17"/>
        <end position="40"/>
    </location>
</feature>
<reference evidence="3 4" key="1">
    <citation type="submission" date="2024-08" db="EMBL/GenBank/DDBJ databases">
        <authorList>
            <person name="Cucini C."/>
            <person name="Frati F."/>
        </authorList>
    </citation>
    <scope>NUCLEOTIDE SEQUENCE [LARGE SCALE GENOMIC DNA]</scope>
</reference>
<feature type="compositionally biased region" description="Polar residues" evidence="1">
    <location>
        <begin position="298"/>
        <end position="309"/>
    </location>
</feature>
<proteinExistence type="predicted"/>
<comment type="caution">
    <text evidence="3">The sequence shown here is derived from an EMBL/GenBank/DDBJ whole genome shotgun (WGS) entry which is preliminary data.</text>
</comment>
<feature type="region of interest" description="Disordered" evidence="1">
    <location>
        <begin position="188"/>
        <end position="245"/>
    </location>
</feature>
<evidence type="ECO:0000313" key="4">
    <source>
        <dbReference type="Proteomes" id="UP001642540"/>
    </source>
</evidence>
<dbReference type="Proteomes" id="UP001642540">
    <property type="component" value="Unassembled WGS sequence"/>
</dbReference>
<sequence>MGLLRCYTNYNVKSSLIWGRAGILFVLGLLVQSSVCLLPLGNPCGDLECKALEYCRELDHTCQPCKDICDSEHHNYDLKRCESDCQNLIHDERYLRLQNSTLLELQHTELEAKYKDLEKDVLILKILVAVCIAVIAVVVACLTAFLVYFWKLMHPQQGDNLEKKKAAAAANKPAELPIVYNNRYGVTTPTPETSPSSVTTYNNNSSVSVSPADTNITTVTSSSTHYPPPQMRASPTKSESSIATPNTMSTTVSTLKNGQSYGEMIGNGGSRGSISNTNRFRREPSESTLPDNCAYDNLSMSPQHYSHHV</sequence>
<feature type="compositionally biased region" description="Low complexity" evidence="1">
    <location>
        <begin position="188"/>
        <end position="211"/>
    </location>
</feature>
<feature type="compositionally biased region" description="Polar residues" evidence="1">
    <location>
        <begin position="233"/>
        <end position="245"/>
    </location>
</feature>